<evidence type="ECO:0000256" key="3">
    <source>
        <dbReference type="ARBA" id="ARBA00022982"/>
    </source>
</evidence>
<evidence type="ECO:0000313" key="6">
    <source>
        <dbReference type="EMBL" id="MBC8673992.1"/>
    </source>
</evidence>
<dbReference type="GO" id="GO:0005507">
    <property type="term" value="F:copper ion binding"/>
    <property type="evidence" value="ECO:0007669"/>
    <property type="project" value="InterPro"/>
</dbReference>
<proteinExistence type="predicted"/>
<dbReference type="InterPro" id="IPR050845">
    <property type="entry name" value="Cu-binding_ET"/>
</dbReference>
<dbReference type="PANTHER" id="PTHR38439">
    <property type="entry name" value="AURACYANIN-B"/>
    <property type="match status" value="1"/>
</dbReference>
<dbReference type="GO" id="GO:0009055">
    <property type="term" value="F:electron transfer activity"/>
    <property type="evidence" value="ECO:0007669"/>
    <property type="project" value="InterPro"/>
</dbReference>
<evidence type="ECO:0000256" key="4">
    <source>
        <dbReference type="ARBA" id="ARBA00023008"/>
    </source>
</evidence>
<organism evidence="6">
    <name type="scientific">Aeromonas hydrophila</name>
    <dbReference type="NCBI Taxonomy" id="644"/>
    <lineage>
        <taxon>Bacteria</taxon>
        <taxon>Pseudomonadati</taxon>
        <taxon>Pseudomonadota</taxon>
        <taxon>Gammaproteobacteria</taxon>
        <taxon>Aeromonadales</taxon>
        <taxon>Aeromonadaceae</taxon>
        <taxon>Aeromonas</taxon>
    </lineage>
</organism>
<name>A0A926FNS9_AERHY</name>
<protein>
    <recommendedName>
        <fullName evidence="5">Blue (type 1) copper domain-containing protein</fullName>
    </recommendedName>
</protein>
<dbReference type="AlphaFoldDB" id="A0A926FNS9"/>
<dbReference type="InterPro" id="IPR000923">
    <property type="entry name" value="BlueCu_1"/>
</dbReference>
<sequence>MDDTMRFTPKSISVKQGETIRFFIKNNGKLPHEFVLEQPQSLKSMQDDATNARYADAAQYAKYDFPCTKPKSAVLWKFDKSGTVSFACLVPGHMEAGMVGEVIVK</sequence>
<evidence type="ECO:0000259" key="5">
    <source>
        <dbReference type="Pfam" id="PF00127"/>
    </source>
</evidence>
<keyword evidence="4" id="KW-0186">Copper</keyword>
<dbReference type="Gene3D" id="2.60.40.420">
    <property type="entry name" value="Cupredoxins - blue copper proteins"/>
    <property type="match status" value="1"/>
</dbReference>
<keyword evidence="2" id="KW-0479">Metal-binding</keyword>
<evidence type="ECO:0000256" key="2">
    <source>
        <dbReference type="ARBA" id="ARBA00022723"/>
    </source>
</evidence>
<comment type="caution">
    <text evidence="6">The sequence shown here is derived from an EMBL/GenBank/DDBJ whole genome shotgun (WGS) entry which is preliminary data.</text>
</comment>
<dbReference type="InterPro" id="IPR028871">
    <property type="entry name" value="BlueCu_1_BS"/>
</dbReference>
<accession>A0A926FNS9</accession>
<feature type="domain" description="Blue (type 1) copper" evidence="5">
    <location>
        <begin position="3"/>
        <end position="105"/>
    </location>
</feature>
<keyword evidence="1" id="KW-0813">Transport</keyword>
<dbReference type="EMBL" id="JACLAN010000004">
    <property type="protein sequence ID" value="MBC8673992.1"/>
    <property type="molecule type" value="Genomic_DNA"/>
</dbReference>
<dbReference type="SUPFAM" id="SSF49503">
    <property type="entry name" value="Cupredoxins"/>
    <property type="match status" value="1"/>
</dbReference>
<dbReference type="PROSITE" id="PS00196">
    <property type="entry name" value="COPPER_BLUE"/>
    <property type="match status" value="1"/>
</dbReference>
<dbReference type="PANTHER" id="PTHR38439:SF3">
    <property type="entry name" value="COPPER-RESISTANT CUPROPROTEIN COPI"/>
    <property type="match status" value="1"/>
</dbReference>
<gene>
    <name evidence="6" type="ORF">H2136_09560</name>
</gene>
<reference evidence="6" key="1">
    <citation type="submission" date="2020-07" db="EMBL/GenBank/DDBJ databases">
        <title>Carbapenem Resistant Aeromonas hydrophila Carrying blacphA7 Isolated from Two Solid Organ Transplant Patients.</title>
        <authorList>
            <person name="Hilt E."/>
            <person name="Fitzwater S.P."/>
            <person name="Ward K."/>
            <person name="De St Maurice A."/>
            <person name="Chandrasekaran S."/>
            <person name="Garner O.B."/>
            <person name="Yang S."/>
        </authorList>
    </citation>
    <scope>NUCLEOTIDE SEQUENCE</scope>
    <source>
        <strain evidence="6">B-1</strain>
    </source>
</reference>
<evidence type="ECO:0000256" key="1">
    <source>
        <dbReference type="ARBA" id="ARBA00022448"/>
    </source>
</evidence>
<dbReference type="Pfam" id="PF00127">
    <property type="entry name" value="Copper-bind"/>
    <property type="match status" value="1"/>
</dbReference>
<dbReference type="InterPro" id="IPR008972">
    <property type="entry name" value="Cupredoxin"/>
</dbReference>
<keyword evidence="3" id="KW-0249">Electron transport</keyword>